<keyword evidence="1" id="KW-0809">Transit peptide</keyword>
<feature type="transmembrane region" description="Helical" evidence="2">
    <location>
        <begin position="663"/>
        <end position="685"/>
    </location>
</feature>
<name>A0AAF0J5T2_9BASI</name>
<proteinExistence type="predicted"/>
<feature type="transmembrane region" description="Helical" evidence="2">
    <location>
        <begin position="832"/>
        <end position="849"/>
    </location>
</feature>
<organism evidence="4 5">
    <name type="scientific">Malassezia cuniculi</name>
    <dbReference type="NCBI Taxonomy" id="948313"/>
    <lineage>
        <taxon>Eukaryota</taxon>
        <taxon>Fungi</taxon>
        <taxon>Dikarya</taxon>
        <taxon>Basidiomycota</taxon>
        <taxon>Ustilaginomycotina</taxon>
        <taxon>Malasseziomycetes</taxon>
        <taxon>Malasseziales</taxon>
        <taxon>Malasseziaceae</taxon>
        <taxon>Malassezia</taxon>
    </lineage>
</organism>
<dbReference type="PANTHER" id="PTHR36840">
    <property type="entry name" value="BLL5714 PROTEIN"/>
    <property type="match status" value="1"/>
</dbReference>
<accession>A0AAF0J5T2</accession>
<protein>
    <recommendedName>
        <fullName evidence="3">CAF17 C-terminal domain-containing protein</fullName>
    </recommendedName>
</protein>
<dbReference type="Pfam" id="PF25455">
    <property type="entry name" value="Beta-barrel_CAF17_C"/>
    <property type="match status" value="1"/>
</dbReference>
<dbReference type="PANTHER" id="PTHR36840:SF1">
    <property type="entry name" value="BLL5714 PROTEIN"/>
    <property type="match status" value="1"/>
</dbReference>
<evidence type="ECO:0000256" key="2">
    <source>
        <dbReference type="SAM" id="Phobius"/>
    </source>
</evidence>
<dbReference type="InterPro" id="IPR010640">
    <property type="entry name" value="Low_temperature_requirement_A"/>
</dbReference>
<evidence type="ECO:0000313" key="4">
    <source>
        <dbReference type="EMBL" id="WFD34812.1"/>
    </source>
</evidence>
<dbReference type="Gene3D" id="3.30.1360.120">
    <property type="entry name" value="Probable tRNA modification gtpase trme, domain 1"/>
    <property type="match status" value="2"/>
</dbReference>
<feature type="transmembrane region" description="Helical" evidence="2">
    <location>
        <begin position="549"/>
        <end position="569"/>
    </location>
</feature>
<dbReference type="InterPro" id="IPR017703">
    <property type="entry name" value="YgfZ/GCV_T_CS"/>
</dbReference>
<gene>
    <name evidence="4" type="ORF">MCUN1_001656</name>
</gene>
<feature type="transmembrane region" description="Helical" evidence="2">
    <location>
        <begin position="697"/>
        <end position="715"/>
    </location>
</feature>
<keyword evidence="2" id="KW-1133">Transmembrane helix</keyword>
<evidence type="ECO:0000256" key="1">
    <source>
        <dbReference type="ARBA" id="ARBA00022946"/>
    </source>
</evidence>
<feature type="domain" description="CAF17 C-terminal" evidence="3">
    <location>
        <begin position="238"/>
        <end position="331"/>
    </location>
</feature>
<keyword evidence="2" id="KW-0472">Membrane</keyword>
<dbReference type="InterPro" id="IPR057460">
    <property type="entry name" value="CAF17_C"/>
</dbReference>
<sequence length="970" mass="108275">MSAQTLLAARWLVRGARSGQYRAIHYARVPNRGVFELTGRDTLKFLQGTITANVSRLEEQHSGVPPVCLAGMLNPQGRMLGDVLLYRADTDQPRVLADADVRVIPELLSFLKRFKLRAKVALSDVSQDLTVYQAWDAKPEEVVQSPLLRVDTRAPGMGYRVLLPASDAPPAGPEASTEEAYTIHRILHGVAEGADDIRSGSSLPLESCIDYMNGIDFRKGCYIGQELTARTFFTGVTRKRIVPISIGGDAKKLTLDTSVSFPAKPGADIRLVGGEHSRSAGRLLGGIHNIALALLRLEHINKVNAGTAELALETDNGTCPVHAFLPDWWPQTNNEEHAHPGGHEPDRWEEVNVADPNIVGITVGEDSDPLRAHHHHNPHIDIFSYVHSKKRAEKGQGYVDDHGLEVPLKMRHLFKRPIVRQWIHDEHLYREKDDHLPTRMELFFDLMFAGIAHILAESALDDAPGYSVLKFVLSYYHSFSVWNEVRMFLNTSGTDDVTERFVVLAMMLLLTGYSANAASIHIWITESSPDLELEIAKQKEDGRYINDGYYFAEGYLSSLAAAIGFYLVARLARIFQFFFYAWWLPCFRVSMLTHACVRIFVSALYIPLTVVANPATVTGLLFAGMALDIATPYIVMFLLRYIEKLWARKGEKLYVPATAQGHVMERLLGFSVVLTGELIICASFIADEGAQGLSNKYARSALSVVTTFMIAWLYFDMDSSRTFQHALRRHALTGMLFSTLHFPLTGGIIFASAAIKDLVYTESELSSLLQWSVCGSIGVILFCITLAGMLHRGLDKENTGILPRYARIIWRFCATAIIICLPLMGIWVPRNLIGIVASILTFTVLLETFSKLGTVGRRFSEENAELVYRSKITPQVRQDEKRLEAAMDARKKLYEIGALHSEHDADDCARSGNKTWRVRSRPRLAAGLDWHPYEGLSHDEQGEEDVGVENELGHIEAKELSQGQRWAHAA</sequence>
<feature type="transmembrane region" description="Helical" evidence="2">
    <location>
        <begin position="808"/>
        <end position="826"/>
    </location>
</feature>
<dbReference type="SUPFAM" id="SSF103025">
    <property type="entry name" value="Folate-binding domain"/>
    <property type="match status" value="1"/>
</dbReference>
<keyword evidence="5" id="KW-1185">Reference proteome</keyword>
<reference evidence="4" key="1">
    <citation type="submission" date="2023-03" db="EMBL/GenBank/DDBJ databases">
        <title>Mating type loci evolution in Malassezia.</title>
        <authorList>
            <person name="Coelho M.A."/>
        </authorList>
    </citation>
    <scope>NUCLEOTIDE SEQUENCE</scope>
    <source>
        <strain evidence="4">CBS 11721</strain>
    </source>
</reference>
<feature type="transmembrane region" description="Helical" evidence="2">
    <location>
        <begin position="620"/>
        <end position="642"/>
    </location>
</feature>
<feature type="transmembrane region" description="Helical" evidence="2">
    <location>
        <begin position="736"/>
        <end position="755"/>
    </location>
</feature>
<dbReference type="Proteomes" id="UP001219933">
    <property type="component" value="Chromosome 2"/>
</dbReference>
<dbReference type="Pfam" id="PF06772">
    <property type="entry name" value="LtrA"/>
    <property type="match status" value="1"/>
</dbReference>
<feature type="transmembrane region" description="Helical" evidence="2">
    <location>
        <begin position="767"/>
        <end position="787"/>
    </location>
</feature>
<evidence type="ECO:0000313" key="5">
    <source>
        <dbReference type="Proteomes" id="UP001219933"/>
    </source>
</evidence>
<dbReference type="InterPro" id="IPR027266">
    <property type="entry name" value="TrmE/GcvT-like"/>
</dbReference>
<dbReference type="NCBIfam" id="TIGR03317">
    <property type="entry name" value="ygfZ_signature"/>
    <property type="match status" value="1"/>
</dbReference>
<keyword evidence="2" id="KW-0812">Transmembrane</keyword>
<feature type="transmembrane region" description="Helical" evidence="2">
    <location>
        <begin position="581"/>
        <end position="608"/>
    </location>
</feature>
<feature type="transmembrane region" description="Helical" evidence="2">
    <location>
        <begin position="501"/>
        <end position="524"/>
    </location>
</feature>
<evidence type="ECO:0000259" key="3">
    <source>
        <dbReference type="Pfam" id="PF25455"/>
    </source>
</evidence>
<dbReference type="EMBL" id="CP119878">
    <property type="protein sequence ID" value="WFD34812.1"/>
    <property type="molecule type" value="Genomic_DNA"/>
</dbReference>
<dbReference type="AlphaFoldDB" id="A0AAF0J5T2"/>